<feature type="compositionally biased region" description="Polar residues" evidence="1">
    <location>
        <begin position="44"/>
        <end position="54"/>
    </location>
</feature>
<accession>M1DUH7</accession>
<name>M1DUH7_SOLTU</name>
<dbReference type="HOGENOM" id="CLU_105626_0_0_1"/>
<dbReference type="EnsemblPlants" id="PGSC0003DMT400094617">
    <property type="protein sequence ID" value="PGSC0003DMT400094617"/>
    <property type="gene ID" value="PGSC0003DMG400044188"/>
</dbReference>
<dbReference type="PaxDb" id="4113-PGSC0003DMT400094617"/>
<reference evidence="3" key="1">
    <citation type="journal article" date="2011" name="Nature">
        <title>Genome sequence and analysis of the tuber crop potato.</title>
        <authorList>
            <consortium name="The Potato Genome Sequencing Consortium"/>
        </authorList>
    </citation>
    <scope>NUCLEOTIDE SEQUENCE [LARGE SCALE GENOMIC DNA]</scope>
    <source>
        <strain evidence="3">cv. DM1-3 516 R44</strain>
    </source>
</reference>
<protein>
    <submittedName>
        <fullName evidence="2">Uncharacterized protein</fullName>
    </submittedName>
</protein>
<dbReference type="InParanoid" id="M1DUH7"/>
<evidence type="ECO:0000256" key="1">
    <source>
        <dbReference type="SAM" id="MobiDB-lite"/>
    </source>
</evidence>
<dbReference type="Proteomes" id="UP000011115">
    <property type="component" value="Unassembled WGS sequence"/>
</dbReference>
<sequence length="120" mass="13340">MANEGDFNATSTTNVRLDSGKKLHKGKKHHKSSEETLLDPTPSEALTSHPPSTTEESDDKHGDEVIDITIGKEWVARIEMARQTVELLGRCLNEVDGKFKTLEEFTLEENGNICKELEGC</sequence>
<feature type="region of interest" description="Disordered" evidence="1">
    <location>
        <begin position="1"/>
        <end position="64"/>
    </location>
</feature>
<evidence type="ECO:0000313" key="2">
    <source>
        <dbReference type="EnsemblPlants" id="PGSC0003DMT400094617"/>
    </source>
</evidence>
<dbReference type="Gramene" id="PGSC0003DMT400094617">
    <property type="protein sequence ID" value="PGSC0003DMT400094617"/>
    <property type="gene ID" value="PGSC0003DMG400044188"/>
</dbReference>
<organism evidence="2 3">
    <name type="scientific">Solanum tuberosum</name>
    <name type="common">Potato</name>
    <dbReference type="NCBI Taxonomy" id="4113"/>
    <lineage>
        <taxon>Eukaryota</taxon>
        <taxon>Viridiplantae</taxon>
        <taxon>Streptophyta</taxon>
        <taxon>Embryophyta</taxon>
        <taxon>Tracheophyta</taxon>
        <taxon>Spermatophyta</taxon>
        <taxon>Magnoliopsida</taxon>
        <taxon>eudicotyledons</taxon>
        <taxon>Gunneridae</taxon>
        <taxon>Pentapetalae</taxon>
        <taxon>asterids</taxon>
        <taxon>lamiids</taxon>
        <taxon>Solanales</taxon>
        <taxon>Solanaceae</taxon>
        <taxon>Solanoideae</taxon>
        <taxon>Solaneae</taxon>
        <taxon>Solanum</taxon>
    </lineage>
</organism>
<keyword evidence="3" id="KW-1185">Reference proteome</keyword>
<reference evidence="2" key="2">
    <citation type="submission" date="2015-06" db="UniProtKB">
        <authorList>
            <consortium name="EnsemblPlants"/>
        </authorList>
    </citation>
    <scope>IDENTIFICATION</scope>
    <source>
        <strain evidence="2">DM1-3 516 R44</strain>
    </source>
</reference>
<dbReference type="AlphaFoldDB" id="M1DUH7"/>
<proteinExistence type="predicted"/>
<feature type="compositionally biased region" description="Basic residues" evidence="1">
    <location>
        <begin position="22"/>
        <end position="31"/>
    </location>
</feature>
<evidence type="ECO:0000313" key="3">
    <source>
        <dbReference type="Proteomes" id="UP000011115"/>
    </source>
</evidence>